<gene>
    <name evidence="1" type="ORF">G7K_5767-t1</name>
</gene>
<name>A0A0E9NPB2_SAICN</name>
<keyword evidence="2" id="KW-1185">Reference proteome</keyword>
<accession>A0A0E9NPB2</accession>
<proteinExistence type="predicted"/>
<evidence type="ECO:0000313" key="2">
    <source>
        <dbReference type="Proteomes" id="UP000033140"/>
    </source>
</evidence>
<reference evidence="1 2" key="2">
    <citation type="journal article" date="2014" name="J. Gen. Appl. Microbiol.">
        <title>The early diverging ascomycetous budding yeast Saitoella complicata has three histone deacetylases belonging to the Clr6, Hos2, and Rpd3 lineages.</title>
        <authorList>
            <person name="Nishida H."/>
            <person name="Matsumoto T."/>
            <person name="Kondo S."/>
            <person name="Hamamoto M."/>
            <person name="Yoshikawa H."/>
        </authorList>
    </citation>
    <scope>NUCLEOTIDE SEQUENCE [LARGE SCALE GENOMIC DNA]</scope>
    <source>
        <strain evidence="1 2">NRRL Y-17804</strain>
    </source>
</reference>
<reference evidence="1 2" key="3">
    <citation type="journal article" date="2015" name="Genome Announc.">
        <title>Draft Genome Sequence of the Archiascomycetous Yeast Saitoella complicata.</title>
        <authorList>
            <person name="Yamauchi K."/>
            <person name="Kondo S."/>
            <person name="Hamamoto M."/>
            <person name="Takahashi Y."/>
            <person name="Ogura Y."/>
            <person name="Hayashi T."/>
            <person name="Nishida H."/>
        </authorList>
    </citation>
    <scope>NUCLEOTIDE SEQUENCE [LARGE SCALE GENOMIC DNA]</scope>
    <source>
        <strain evidence="1 2">NRRL Y-17804</strain>
    </source>
</reference>
<protein>
    <submittedName>
        <fullName evidence="1">Uncharacterized protein</fullName>
    </submittedName>
</protein>
<comment type="caution">
    <text evidence="1">The sequence shown here is derived from an EMBL/GenBank/DDBJ whole genome shotgun (WGS) entry which is preliminary data.</text>
</comment>
<dbReference type="Proteomes" id="UP000033140">
    <property type="component" value="Unassembled WGS sequence"/>
</dbReference>
<dbReference type="EMBL" id="BACD03000050">
    <property type="protein sequence ID" value="GAO51674.1"/>
    <property type="molecule type" value="Genomic_DNA"/>
</dbReference>
<sequence length="222" mass="25087">MNHAKFIVIARSVPHLYVEHDPSHQQPSGRQTHRIEIETEYQATSLITEPPTPIVSSLGNAELRRAQVGSISGFNRCVERSSKREWSVVHDQCVVSGLLLLEGLPGCVLLCTGRGDLVSLGCRSLHDDLSSRTAIWCCCLCRIHRDRRDCPLNFRALVIDHRRFGRRITAERTKEDDTNRSVPAQSRISLSPIHSRFATDSHGYGYYGAHRFIQLLTEKDIC</sequence>
<reference evidence="1 2" key="1">
    <citation type="journal article" date="2011" name="J. Gen. Appl. Microbiol.">
        <title>Draft genome sequencing of the enigmatic yeast Saitoella complicata.</title>
        <authorList>
            <person name="Nishida H."/>
            <person name="Hamamoto M."/>
            <person name="Sugiyama J."/>
        </authorList>
    </citation>
    <scope>NUCLEOTIDE SEQUENCE [LARGE SCALE GENOMIC DNA]</scope>
    <source>
        <strain evidence="1 2">NRRL Y-17804</strain>
    </source>
</reference>
<organism evidence="1 2">
    <name type="scientific">Saitoella complicata (strain BCRC 22490 / CBS 7301 / JCM 7358 / NBRC 10748 / NRRL Y-17804)</name>
    <dbReference type="NCBI Taxonomy" id="698492"/>
    <lineage>
        <taxon>Eukaryota</taxon>
        <taxon>Fungi</taxon>
        <taxon>Dikarya</taxon>
        <taxon>Ascomycota</taxon>
        <taxon>Taphrinomycotina</taxon>
        <taxon>Taphrinomycotina incertae sedis</taxon>
        <taxon>Saitoella</taxon>
    </lineage>
</organism>
<dbReference type="AlphaFoldDB" id="A0A0E9NPB2"/>
<evidence type="ECO:0000313" key="1">
    <source>
        <dbReference type="EMBL" id="GAO51674.1"/>
    </source>
</evidence>